<dbReference type="AlphaFoldDB" id="A0A926I1E7"/>
<dbReference type="RefSeq" id="WP_249283905.1">
    <property type="nucleotide sequence ID" value="NZ_JACRST010000091.1"/>
</dbReference>
<protein>
    <submittedName>
        <fullName evidence="1">Uncharacterized protein</fullName>
    </submittedName>
</protein>
<keyword evidence="2" id="KW-1185">Reference proteome</keyword>
<dbReference type="EMBL" id="JACRST010000091">
    <property type="protein sequence ID" value="MBC8547982.1"/>
    <property type="molecule type" value="Genomic_DNA"/>
</dbReference>
<name>A0A926I1E7_9FIRM</name>
<evidence type="ECO:0000313" key="2">
    <source>
        <dbReference type="Proteomes" id="UP000653127"/>
    </source>
</evidence>
<comment type="caution">
    <text evidence="1">The sequence shown here is derived from an EMBL/GenBank/DDBJ whole genome shotgun (WGS) entry which is preliminary data.</text>
</comment>
<gene>
    <name evidence="1" type="ORF">H8711_13815</name>
</gene>
<accession>A0A926I1E7</accession>
<sequence length="105" mass="11374">MGITTAEAIAVGITAVPTPISDDQWDGWLYHRFFSLVSPSVMNGGAAKDTDGVTGVSAAVRFEVDSKAMRKLPENMAVFVVFQVTEVGIATMQFHFNSRILLKLP</sequence>
<reference evidence="1" key="1">
    <citation type="submission" date="2020-08" db="EMBL/GenBank/DDBJ databases">
        <title>Genome public.</title>
        <authorList>
            <person name="Liu C."/>
            <person name="Sun Q."/>
        </authorList>
    </citation>
    <scope>NUCLEOTIDE SEQUENCE</scope>
    <source>
        <strain evidence="1">NSJ-31</strain>
    </source>
</reference>
<organism evidence="1 2">
    <name type="scientific">Ligaoa zhengdingensis</name>
    <dbReference type="NCBI Taxonomy" id="2763658"/>
    <lineage>
        <taxon>Bacteria</taxon>
        <taxon>Bacillati</taxon>
        <taxon>Bacillota</taxon>
        <taxon>Clostridia</taxon>
        <taxon>Eubacteriales</taxon>
        <taxon>Oscillospiraceae</taxon>
        <taxon>Ligaoa</taxon>
    </lineage>
</organism>
<evidence type="ECO:0000313" key="1">
    <source>
        <dbReference type="EMBL" id="MBC8547982.1"/>
    </source>
</evidence>
<dbReference type="Proteomes" id="UP000653127">
    <property type="component" value="Unassembled WGS sequence"/>
</dbReference>
<proteinExistence type="predicted"/>